<feature type="binding site" evidence="17">
    <location>
        <position position="271"/>
    </location>
    <ligand>
        <name>FAD</name>
        <dbReference type="ChEBI" id="CHEBI:57692"/>
    </ligand>
</feature>
<dbReference type="PANTHER" id="PTHR12613">
    <property type="entry name" value="ERO1-RELATED"/>
    <property type="match status" value="1"/>
</dbReference>
<evidence type="ECO:0000256" key="8">
    <source>
        <dbReference type="ARBA" id="ARBA00022824"/>
    </source>
</evidence>
<evidence type="ECO:0000256" key="4">
    <source>
        <dbReference type="ARBA" id="ARBA00011802"/>
    </source>
</evidence>
<dbReference type="InterPro" id="IPR037192">
    <property type="entry name" value="ERO1-like_sf"/>
</dbReference>
<dbReference type="AlphaFoldDB" id="A0A0F7SQX5"/>
<evidence type="ECO:0000256" key="14">
    <source>
        <dbReference type="ARBA" id="ARBA00023180"/>
    </source>
</evidence>
<organism evidence="21">
    <name type="scientific">Phaffia rhodozyma</name>
    <name type="common">Yeast</name>
    <name type="synonym">Xanthophyllomyces dendrorhous</name>
    <dbReference type="NCBI Taxonomy" id="264483"/>
    <lineage>
        <taxon>Eukaryota</taxon>
        <taxon>Fungi</taxon>
        <taxon>Dikarya</taxon>
        <taxon>Basidiomycota</taxon>
        <taxon>Agaricomycotina</taxon>
        <taxon>Tremellomycetes</taxon>
        <taxon>Cystofilobasidiales</taxon>
        <taxon>Mrakiaceae</taxon>
        <taxon>Phaffia</taxon>
    </lineage>
</organism>
<evidence type="ECO:0000256" key="7">
    <source>
        <dbReference type="ARBA" id="ARBA00022729"/>
    </source>
</evidence>
<keyword evidence="5" id="KW-0813">Transport</keyword>
<evidence type="ECO:0000256" key="1">
    <source>
        <dbReference type="ARBA" id="ARBA00001974"/>
    </source>
</evidence>
<protein>
    <submittedName>
        <fullName evidence="21">Endoplasmic reticulum membrane-associated oxidoreductin involved in disulfide bond formation</fullName>
    </submittedName>
</protein>
<evidence type="ECO:0000256" key="3">
    <source>
        <dbReference type="ARBA" id="ARBA00008277"/>
    </source>
</evidence>
<evidence type="ECO:0000256" key="9">
    <source>
        <dbReference type="ARBA" id="ARBA00022827"/>
    </source>
</evidence>
<keyword evidence="11" id="KW-0560">Oxidoreductase</keyword>
<evidence type="ECO:0000256" key="18">
    <source>
        <dbReference type="PIRSR" id="PIRSR017205-3"/>
    </source>
</evidence>
<evidence type="ECO:0000256" key="5">
    <source>
        <dbReference type="ARBA" id="ARBA00022448"/>
    </source>
</evidence>
<evidence type="ECO:0000256" key="2">
    <source>
        <dbReference type="ARBA" id="ARBA00004367"/>
    </source>
</evidence>
<evidence type="ECO:0000256" key="17">
    <source>
        <dbReference type="PIRSR" id="PIRSR017205-2"/>
    </source>
</evidence>
<reference evidence="21" key="1">
    <citation type="submission" date="2014-08" db="EMBL/GenBank/DDBJ databases">
        <authorList>
            <person name="Sharma Rahul"/>
            <person name="Thines Marco"/>
        </authorList>
    </citation>
    <scope>NUCLEOTIDE SEQUENCE</scope>
</reference>
<dbReference type="GO" id="GO:0005789">
    <property type="term" value="C:endoplasmic reticulum membrane"/>
    <property type="evidence" value="ECO:0007669"/>
    <property type="project" value="UniProtKB-SubCell"/>
</dbReference>
<keyword evidence="9 17" id="KW-0274">FAD</keyword>
<dbReference type="Pfam" id="PF04137">
    <property type="entry name" value="ERO1"/>
    <property type="match status" value="1"/>
</dbReference>
<keyword evidence="13 18" id="KW-1015">Disulfide bond</keyword>
<keyword evidence="12" id="KW-0472">Membrane</keyword>
<feature type="binding site" evidence="17">
    <location>
        <position position="189"/>
    </location>
    <ligand>
        <name>FAD</name>
        <dbReference type="ChEBI" id="CHEBI:57692"/>
    </ligand>
</feature>
<feature type="binding site" evidence="17">
    <location>
        <position position="202"/>
    </location>
    <ligand>
        <name>FAD</name>
        <dbReference type="ChEBI" id="CHEBI:57692"/>
    </ligand>
</feature>
<comment type="subunit">
    <text evidence="4">May function both as a monomer and a homodimer.</text>
</comment>
<keyword evidence="15" id="KW-0676">Redox-active center</keyword>
<keyword evidence="8" id="KW-0256">Endoplasmic reticulum</keyword>
<feature type="compositionally biased region" description="Low complexity" evidence="19">
    <location>
        <begin position="224"/>
        <end position="236"/>
    </location>
</feature>
<dbReference type="PANTHER" id="PTHR12613:SF0">
    <property type="entry name" value="ERO1-LIKE PROTEIN"/>
    <property type="match status" value="1"/>
</dbReference>
<feature type="binding site" evidence="17">
    <location>
        <position position="303"/>
    </location>
    <ligand>
        <name>FAD</name>
        <dbReference type="ChEBI" id="CHEBI:57692"/>
    </ligand>
</feature>
<comment type="similarity">
    <text evidence="3">Belongs to the EROs family.</text>
</comment>
<feature type="signal peptide" evidence="20">
    <location>
        <begin position="1"/>
        <end position="20"/>
    </location>
</feature>
<feature type="active site" description="Nucleophile" evidence="16">
    <location>
        <position position="430"/>
    </location>
</feature>
<proteinExistence type="inferred from homology"/>
<dbReference type="GO" id="GO:0034975">
    <property type="term" value="P:protein folding in endoplasmic reticulum"/>
    <property type="evidence" value="ECO:0007669"/>
    <property type="project" value="InterPro"/>
</dbReference>
<keyword evidence="14" id="KW-0325">Glycoprotein</keyword>
<feature type="active site" evidence="16">
    <location>
        <position position="433"/>
    </location>
</feature>
<dbReference type="GO" id="GO:0015035">
    <property type="term" value="F:protein-disulfide reductase activity"/>
    <property type="evidence" value="ECO:0007669"/>
    <property type="project" value="InterPro"/>
</dbReference>
<evidence type="ECO:0000256" key="10">
    <source>
        <dbReference type="ARBA" id="ARBA00022982"/>
    </source>
</evidence>
<evidence type="ECO:0000256" key="16">
    <source>
        <dbReference type="PIRSR" id="PIRSR017205-1"/>
    </source>
</evidence>
<dbReference type="EMBL" id="LN483124">
    <property type="protein sequence ID" value="CED82463.1"/>
    <property type="molecule type" value="Genomic_DNA"/>
</dbReference>
<evidence type="ECO:0000313" key="21">
    <source>
        <dbReference type="EMBL" id="CED82463.1"/>
    </source>
</evidence>
<comment type="subcellular location">
    <subcellularLocation>
        <location evidence="2">Endoplasmic reticulum membrane</location>
        <topology evidence="2">Peripheral membrane protein</topology>
        <orientation evidence="2">Lumenal side</orientation>
    </subcellularLocation>
</comment>
<sequence>MLISPTYLILNLSLTALASASSFSTASTPYSNPLAGVDSKPRSGVVKNVLETKPDVKGYCSPSGRIENTLCEYETLEAVNSELYPWLHRLVQTPFFKYYKIDLYKECPFWYENVFCMNRDCSVETANESDIPEKWRVAALSSITHSSESASHRGEEPGSCHYRDQDFCQIDDESQNEGQFVDLTLNPERFTGYAGLSAAKVWTAIYQENCFGLSELSSTLLSQSSTSGTLSSKPSLGLGGLSEGVGTEMRSGTGSEEEECIEKRVYYRIISGLHASISTHICHEFLDQETGLWHPNLSCFINRIASHPERLQNMYFNMILILRAVSRAGKYLEAYDVCTGISFPEGLVPLEGAAKCRPEETVQEEKYGDAWTKIGLSKVVELSRGGGNGEGRQEVFDEGELFQGGDARILKEEFKERFRNVSRIMDCVGCDKCRLWGKLQVAGVGTALKILFELDESSLDPAVNPNLLSRSEIVALMNTLHRFSESLQAVETFRQMYAKEKETAVEKSSKFKEESSNSLTNQSNLPRYPIPTSSFSTLLATLRQRIFAGIEVISRHLQSWLELLRRTSVGRLGRLTAFWEKLRGEL</sequence>
<feature type="disulfide bond" description="Redox-active" evidence="18">
    <location>
        <begin position="116"/>
        <end position="121"/>
    </location>
</feature>
<dbReference type="GO" id="GO:0016972">
    <property type="term" value="F:thiol oxidase activity"/>
    <property type="evidence" value="ECO:0007669"/>
    <property type="project" value="InterPro"/>
</dbReference>
<name>A0A0F7SQX5_PHARH</name>
<evidence type="ECO:0000256" key="19">
    <source>
        <dbReference type="SAM" id="MobiDB-lite"/>
    </source>
</evidence>
<dbReference type="GO" id="GO:0071949">
    <property type="term" value="F:FAD binding"/>
    <property type="evidence" value="ECO:0007669"/>
    <property type="project" value="InterPro"/>
</dbReference>
<keyword evidence="10" id="KW-0249">Electron transport</keyword>
<evidence type="ECO:0000256" key="12">
    <source>
        <dbReference type="ARBA" id="ARBA00023136"/>
    </source>
</evidence>
<keyword evidence="7 20" id="KW-0732">Signal</keyword>
<feature type="binding site" evidence="17">
    <location>
        <position position="191"/>
    </location>
    <ligand>
        <name>FAD</name>
        <dbReference type="ChEBI" id="CHEBI:57692"/>
    </ligand>
</feature>
<comment type="cofactor">
    <cofactor evidence="1 17">
        <name>FAD</name>
        <dbReference type="ChEBI" id="CHEBI:57692"/>
    </cofactor>
</comment>
<evidence type="ECO:0000256" key="6">
    <source>
        <dbReference type="ARBA" id="ARBA00022630"/>
    </source>
</evidence>
<feature type="chain" id="PRO_5002522087" evidence="20">
    <location>
        <begin position="21"/>
        <end position="586"/>
    </location>
</feature>
<feature type="binding site" evidence="17">
    <location>
        <position position="274"/>
    </location>
    <ligand>
        <name>FAD</name>
        <dbReference type="ChEBI" id="CHEBI:57692"/>
    </ligand>
</feature>
<dbReference type="PIRSF" id="PIRSF017205">
    <property type="entry name" value="ERO1"/>
    <property type="match status" value="1"/>
</dbReference>
<evidence type="ECO:0000256" key="20">
    <source>
        <dbReference type="SAM" id="SignalP"/>
    </source>
</evidence>
<dbReference type="SUPFAM" id="SSF110019">
    <property type="entry name" value="ERO1-like"/>
    <property type="match status" value="1"/>
</dbReference>
<feature type="disulfide bond" description="Redox-active" evidence="18">
    <location>
        <begin position="430"/>
        <end position="433"/>
    </location>
</feature>
<evidence type="ECO:0000256" key="15">
    <source>
        <dbReference type="ARBA" id="ARBA00023284"/>
    </source>
</evidence>
<keyword evidence="6" id="KW-0285">Flavoprotein</keyword>
<feature type="region of interest" description="Disordered" evidence="19">
    <location>
        <begin position="224"/>
        <end position="256"/>
    </location>
</feature>
<evidence type="ECO:0000256" key="13">
    <source>
        <dbReference type="ARBA" id="ARBA00023157"/>
    </source>
</evidence>
<evidence type="ECO:0000256" key="11">
    <source>
        <dbReference type="ARBA" id="ARBA00023002"/>
    </source>
</evidence>
<dbReference type="InterPro" id="IPR007266">
    <property type="entry name" value="Ero1"/>
</dbReference>
<accession>A0A0F7SQX5</accession>